<accession>A0AC55CNQ0</accession>
<sequence length="121" mass="13903">MPTIQNLQSFDPFADVSKGDDLFPAGTKDYIHIRIQQRNSIKTLTTVQGSADDYNKKKLMKTFKKIFDCNGSLIEHPEHGEVILLQSDQHRHICQFLIEIGLAKLDQLRFMGFKCFCLTEV</sequence>
<protein>
    <submittedName>
        <fullName evidence="2">Eukaryotic translation initiation factor 1-like</fullName>
    </submittedName>
</protein>
<gene>
    <name evidence="2" type="primary">LOC101642707</name>
</gene>
<name>A0AC55CNQ0_ECHTE</name>
<dbReference type="Proteomes" id="UP000694863">
    <property type="component" value="Unplaced"/>
</dbReference>
<evidence type="ECO:0000313" key="2">
    <source>
        <dbReference type="RefSeq" id="XP_045141517.1"/>
    </source>
</evidence>
<reference evidence="2" key="1">
    <citation type="submission" date="2025-08" db="UniProtKB">
        <authorList>
            <consortium name="RefSeq"/>
        </authorList>
    </citation>
    <scope>IDENTIFICATION</scope>
</reference>
<keyword evidence="1" id="KW-1185">Reference proteome</keyword>
<evidence type="ECO:0000313" key="1">
    <source>
        <dbReference type="Proteomes" id="UP000694863"/>
    </source>
</evidence>
<organism evidence="1 2">
    <name type="scientific">Echinops telfairi</name>
    <name type="common">Lesser hedgehog tenrec</name>
    <dbReference type="NCBI Taxonomy" id="9371"/>
    <lineage>
        <taxon>Eukaryota</taxon>
        <taxon>Metazoa</taxon>
        <taxon>Chordata</taxon>
        <taxon>Craniata</taxon>
        <taxon>Vertebrata</taxon>
        <taxon>Euteleostomi</taxon>
        <taxon>Mammalia</taxon>
        <taxon>Eutheria</taxon>
        <taxon>Afrotheria</taxon>
        <taxon>Tenrecidae</taxon>
        <taxon>Tenrecinae</taxon>
        <taxon>Echinops</taxon>
    </lineage>
</organism>
<dbReference type="RefSeq" id="XP_045141517.1">
    <property type="nucleotide sequence ID" value="XM_045285582.1"/>
</dbReference>
<proteinExistence type="predicted"/>